<accession>I3ZS41</accession>
<dbReference type="GeneID" id="13038972"/>
<evidence type="ECO:0000256" key="1">
    <source>
        <dbReference type="SAM" id="Phobius"/>
    </source>
</evidence>
<keyword evidence="1" id="KW-0472">Membrane</keyword>
<organism evidence="2 3">
    <name type="scientific">Thermococcus cleftensis (strain DSM 27260 / KACC 17922 / CL1)</name>
    <dbReference type="NCBI Taxonomy" id="163003"/>
    <lineage>
        <taxon>Archaea</taxon>
        <taxon>Methanobacteriati</taxon>
        <taxon>Methanobacteriota</taxon>
        <taxon>Thermococci</taxon>
        <taxon>Thermococcales</taxon>
        <taxon>Thermococcaceae</taxon>
        <taxon>Thermococcus</taxon>
    </lineage>
</organism>
<reference evidence="2 3" key="1">
    <citation type="journal article" date="2012" name="J. Bacteriol.">
        <title>Complete Genome Sequence of the Hyperthermophilic Archaeon Thermococcus sp. Strain CL1, Isolated from a Paralvinella sp. Polychaete Worm Collected from a Hydrothermal Vent.</title>
        <authorList>
            <person name="Jung J.H."/>
            <person name="Holden J.F."/>
            <person name="Seo D.H."/>
            <person name="Park K.H."/>
            <person name="Shin H."/>
            <person name="Ryu S."/>
            <person name="Lee J.H."/>
            <person name="Park C.S."/>
        </authorList>
    </citation>
    <scope>NUCLEOTIDE SEQUENCE [LARGE SCALE GENOMIC DNA]</scope>
    <source>
        <strain evidence="3">DSM 27260 / KACC 17922 / CL1</strain>
    </source>
</reference>
<evidence type="ECO:0000313" key="2">
    <source>
        <dbReference type="EMBL" id="AFL94525.1"/>
    </source>
</evidence>
<dbReference type="KEGG" id="thm:CL1_0314"/>
<name>I3ZS41_THECF</name>
<gene>
    <name evidence="2" type="ORF">CL1_0314</name>
</gene>
<feature type="transmembrane region" description="Helical" evidence="1">
    <location>
        <begin position="89"/>
        <end position="118"/>
    </location>
</feature>
<keyword evidence="1" id="KW-0812">Transmembrane</keyword>
<dbReference type="EMBL" id="CP003651">
    <property type="protein sequence ID" value="AFL94525.1"/>
    <property type="molecule type" value="Genomic_DNA"/>
</dbReference>
<sequence length="146" mass="16692">MVFIIFLVATTITAKYLVGNPQRQKILLITAPILSLVLSLFAIVAYYPPEQPGILLLEIGATYVIYRIFTRFDQILRWGGTLYRTFEIAIPLLALSTFRTLQLFVVNAAFTVVTLLLLETTRRKLEAKYIPAETILGAWDFKEKRH</sequence>
<dbReference type="OrthoDB" id="102203at2157"/>
<dbReference type="Proteomes" id="UP000006064">
    <property type="component" value="Chromosome"/>
</dbReference>
<dbReference type="AlphaFoldDB" id="I3ZS41"/>
<feature type="transmembrane region" description="Helical" evidence="1">
    <location>
        <begin position="24"/>
        <end position="46"/>
    </location>
</feature>
<dbReference type="RefSeq" id="WP_014788166.1">
    <property type="nucleotide sequence ID" value="NC_018015.1"/>
</dbReference>
<evidence type="ECO:0000313" key="3">
    <source>
        <dbReference type="Proteomes" id="UP000006064"/>
    </source>
</evidence>
<dbReference type="HOGENOM" id="CLU_1773297_0_0_2"/>
<keyword evidence="3" id="KW-1185">Reference proteome</keyword>
<keyword evidence="1" id="KW-1133">Transmembrane helix</keyword>
<protein>
    <submittedName>
        <fullName evidence="2">Uncharacterized protein</fullName>
    </submittedName>
</protein>
<proteinExistence type="predicted"/>